<accession>A0ACC3YCV6</accession>
<evidence type="ECO:0000313" key="1">
    <source>
        <dbReference type="EMBL" id="KAL0929655.1"/>
    </source>
</evidence>
<dbReference type="Proteomes" id="UP000805649">
    <property type="component" value="Unassembled WGS sequence"/>
</dbReference>
<evidence type="ECO:0000313" key="2">
    <source>
        <dbReference type="Proteomes" id="UP000805649"/>
    </source>
</evidence>
<reference evidence="1 2" key="1">
    <citation type="journal article" date="2020" name="Phytopathology">
        <title>Genome Sequence Resources of Colletotrichum truncatum, C. plurivorum, C. musicola, and C. sojae: Four Species Pathogenic to Soybean (Glycine max).</title>
        <authorList>
            <person name="Rogerio F."/>
            <person name="Boufleur T.R."/>
            <person name="Ciampi-Guillardi M."/>
            <person name="Sukno S.A."/>
            <person name="Thon M.R."/>
            <person name="Massola Junior N.S."/>
            <person name="Baroncelli R."/>
        </authorList>
    </citation>
    <scope>NUCLEOTIDE SEQUENCE [LARGE SCALE GENOMIC DNA]</scope>
    <source>
        <strain evidence="1 2">CMES1059</strain>
    </source>
</reference>
<sequence length="442" mass="49810">MDDEPTNFTRSQTFTDYTAARILAYTASMPATLPIIPMLAALLAGWIVLCASLRFRRINNLQKRLGYTDRASLARMTNNDAHVIIRNMIEFEFPKFYTLALQFGLFKTYGISTISKLIVATKNLADPHNSPKRYEDTTILFGEAQRLLIDQLLRFSLNPPTSDRALKAIARMNYLHSGYKAAGQISNADLLYTLSVCVTEPIRFMELYEWRPLTDMEVCAVGTHWKAIGDAMDIEYKGYLTQESWADGIEFAKDITAWAKRYEIEVMKPAKVNLQPSGQLMGMMIWSVPSFAKPFAQEVLTVLMGDRVRDAFSYAEPGIVAGFTAYAALIVRRFVMRHLMLPRFTPLIFFSEPNPKTGRIQHHDYLVHPYYNPATVWTRWGLTGLATRLLGGIVPGSEKMMPQGFLFEEIGPKQTVGKGIEELAQGVEVLKGRSRGACPFSG</sequence>
<organism evidence="1 2">
    <name type="scientific">Colletotrichum truncatum</name>
    <name type="common">Anthracnose fungus</name>
    <name type="synonym">Colletotrichum capsici</name>
    <dbReference type="NCBI Taxonomy" id="5467"/>
    <lineage>
        <taxon>Eukaryota</taxon>
        <taxon>Fungi</taxon>
        <taxon>Dikarya</taxon>
        <taxon>Ascomycota</taxon>
        <taxon>Pezizomycotina</taxon>
        <taxon>Sordariomycetes</taxon>
        <taxon>Hypocreomycetidae</taxon>
        <taxon>Glomerellales</taxon>
        <taxon>Glomerellaceae</taxon>
        <taxon>Colletotrichum</taxon>
        <taxon>Colletotrichum truncatum species complex</taxon>
    </lineage>
</organism>
<dbReference type="EMBL" id="VUJX02000015">
    <property type="protein sequence ID" value="KAL0929655.1"/>
    <property type="molecule type" value="Genomic_DNA"/>
</dbReference>
<keyword evidence="2" id="KW-1185">Reference proteome</keyword>
<name>A0ACC3YCV6_COLTU</name>
<comment type="caution">
    <text evidence="1">The sequence shown here is derived from an EMBL/GenBank/DDBJ whole genome shotgun (WGS) entry which is preliminary data.</text>
</comment>
<proteinExistence type="predicted"/>
<protein>
    <submittedName>
        <fullName evidence="1">Uncharacterized protein</fullName>
    </submittedName>
</protein>
<gene>
    <name evidence="1" type="ORF">CTRU02_215297</name>
</gene>